<dbReference type="InterPro" id="IPR006477">
    <property type="entry name" value="Yir_bir_cir"/>
</dbReference>
<keyword evidence="3" id="KW-1185">Reference proteome</keyword>
<protein>
    <submittedName>
        <fullName evidence="2">Uncharacterized protein</fullName>
    </submittedName>
</protein>
<sequence>MNKEVCQKFENVWDAFPDALNKGEYEFKGNNFLDGHCDNNQCDTNIKKISAGFFYLLSGFFGDPNSFNFDKKSKNDIFYYIMVWLSYMLNLKENDLNNSLQYFYNVDISSQHKYKSSIAGFTEYNSYMDLLDKKKIVNMDIKAISKFYAPFKLLCTMYYGFNDSTSDCTKYLNDANEFVKKYNELNKDHSITENNLYNQLLCTLSTDYDNFKKKYSNVQSCKSSPLPTIEKCVQSSEVTSAQTFEDISSSSITNKLFTVLSIFGAIAFFLGISYKRKAKKYKEENESLIYDSKKVTISGIFLCCGLGLCLWDPYSG</sequence>
<accession>V7PAT3</accession>
<gene>
    <name evidence="2" type="ORF">YYC_05889</name>
</gene>
<dbReference type="Proteomes" id="UP000018538">
    <property type="component" value="Unassembled WGS sequence"/>
</dbReference>
<dbReference type="EMBL" id="KI635834">
    <property type="protein sequence ID" value="ETB56080.1"/>
    <property type="molecule type" value="Genomic_DNA"/>
</dbReference>
<keyword evidence="1" id="KW-1133">Transmembrane helix</keyword>
<evidence type="ECO:0000313" key="3">
    <source>
        <dbReference type="Proteomes" id="UP000018538"/>
    </source>
</evidence>
<dbReference type="NCBIfam" id="TIGR01590">
    <property type="entry name" value="yir-bir-cir_Pla"/>
    <property type="match status" value="1"/>
</dbReference>
<keyword evidence="1" id="KW-0472">Membrane</keyword>
<proteinExistence type="predicted"/>
<organism evidence="2 3">
    <name type="scientific">Plasmodium yoelii 17X</name>
    <dbReference type="NCBI Taxonomy" id="1323249"/>
    <lineage>
        <taxon>Eukaryota</taxon>
        <taxon>Sar</taxon>
        <taxon>Alveolata</taxon>
        <taxon>Apicomplexa</taxon>
        <taxon>Aconoidasida</taxon>
        <taxon>Haemosporida</taxon>
        <taxon>Plasmodiidae</taxon>
        <taxon>Plasmodium</taxon>
        <taxon>Plasmodium (Vinckeia)</taxon>
    </lineage>
</organism>
<evidence type="ECO:0000313" key="2">
    <source>
        <dbReference type="EMBL" id="ETB56080.1"/>
    </source>
</evidence>
<dbReference type="Pfam" id="PF06022">
    <property type="entry name" value="Cir_Bir_Yir"/>
    <property type="match status" value="1"/>
</dbReference>
<keyword evidence="1" id="KW-0812">Transmembrane</keyword>
<reference evidence="2 3" key="1">
    <citation type="submission" date="2013-11" db="EMBL/GenBank/DDBJ databases">
        <title>The Genome Sequence of Plasmodium yoelii 17X.</title>
        <authorList>
            <consortium name="The Broad Institute Genomics Platform"/>
            <consortium name="The Broad Institute Genome Sequencing Center for Infectious Disease"/>
            <person name="Neafsey D."/>
            <person name="Adams J."/>
            <person name="Walker B."/>
            <person name="Young S.K."/>
            <person name="Zeng Q."/>
            <person name="Gargeya S."/>
            <person name="Fitzgerald M."/>
            <person name="Haas B."/>
            <person name="Abouelleil A."/>
            <person name="Alvarado L."/>
            <person name="Chapman S.B."/>
            <person name="Gainer-Dewar J."/>
            <person name="Goldberg J."/>
            <person name="Griggs A."/>
            <person name="Gujja S."/>
            <person name="Hansen M."/>
            <person name="Howarth C."/>
            <person name="Imamovic A."/>
            <person name="Ireland A."/>
            <person name="Larimer J."/>
            <person name="McCowan C."/>
            <person name="Murphy C."/>
            <person name="Pearson M."/>
            <person name="Poon T.W."/>
            <person name="Priest M."/>
            <person name="Roberts A."/>
            <person name="Saif S."/>
            <person name="Shea T."/>
            <person name="Sykes S."/>
            <person name="Wortman J."/>
            <person name="Nusbaum C."/>
            <person name="Birren B."/>
        </authorList>
    </citation>
    <scope>NUCLEOTIDE SEQUENCE [LARGE SCALE GENOMIC DNA]</scope>
    <source>
        <strain evidence="2 3">17X</strain>
    </source>
</reference>
<name>V7PAT3_PLAYE</name>
<dbReference type="AlphaFoldDB" id="V7PAT3"/>
<dbReference type="OrthoDB" id="373137at2759"/>
<evidence type="ECO:0000256" key="1">
    <source>
        <dbReference type="SAM" id="Phobius"/>
    </source>
</evidence>
<feature type="transmembrane region" description="Helical" evidence="1">
    <location>
        <begin position="295"/>
        <end position="314"/>
    </location>
</feature>
<feature type="transmembrane region" description="Helical" evidence="1">
    <location>
        <begin position="256"/>
        <end position="274"/>
    </location>
</feature>